<evidence type="ECO:0000313" key="2">
    <source>
        <dbReference type="Proteomes" id="UP001204486"/>
    </source>
</evidence>
<dbReference type="AlphaFoldDB" id="A0AAW5IUQ2"/>
<comment type="caution">
    <text evidence="1">The sequence shown here is derived from an EMBL/GenBank/DDBJ whole genome shotgun (WGS) entry which is preliminary data.</text>
</comment>
<reference evidence="1" key="1">
    <citation type="submission" date="2022-07" db="EMBL/GenBank/DDBJ databases">
        <title>Prevotella copri.</title>
        <authorList>
            <person name="Yang C."/>
        </authorList>
    </citation>
    <scope>NUCLEOTIDE SEQUENCE</scope>
    <source>
        <strain evidence="1">HF1476</strain>
    </source>
</reference>
<organism evidence="1 2">
    <name type="scientific">Segatella copri</name>
    <dbReference type="NCBI Taxonomy" id="165179"/>
    <lineage>
        <taxon>Bacteria</taxon>
        <taxon>Pseudomonadati</taxon>
        <taxon>Bacteroidota</taxon>
        <taxon>Bacteroidia</taxon>
        <taxon>Bacteroidales</taxon>
        <taxon>Prevotellaceae</taxon>
        <taxon>Segatella</taxon>
    </lineage>
</organism>
<dbReference type="Proteomes" id="UP001204486">
    <property type="component" value="Unassembled WGS sequence"/>
</dbReference>
<accession>A0AAW5IUQ2</accession>
<gene>
    <name evidence="1" type="ORF">NNC55_12480</name>
</gene>
<protein>
    <submittedName>
        <fullName evidence="1">Uncharacterized protein</fullName>
    </submittedName>
</protein>
<proteinExistence type="predicted"/>
<name>A0AAW5IUQ2_9BACT</name>
<sequence length="91" mass="10619">MQEKIEKGEVDIVEEEVVEEVVDITTYKKVPSIQDYLKEHFYLLAVLGEEDEYRTTKWRKFHLGSHNLIQTVYAHVHSDISLADVILGIFV</sequence>
<evidence type="ECO:0000313" key="1">
    <source>
        <dbReference type="EMBL" id="MCP9600762.1"/>
    </source>
</evidence>
<dbReference type="EMBL" id="JANDWN010000038">
    <property type="protein sequence ID" value="MCP9600762.1"/>
    <property type="molecule type" value="Genomic_DNA"/>
</dbReference>